<protein>
    <submittedName>
        <fullName evidence="2">Uncharacterized protein</fullName>
    </submittedName>
</protein>
<keyword evidence="3" id="KW-1185">Reference proteome</keyword>
<dbReference type="EMBL" id="VXIV02000780">
    <property type="protein sequence ID" value="KAF6036102.1"/>
    <property type="molecule type" value="Genomic_DNA"/>
</dbReference>
<keyword evidence="1" id="KW-0732">Signal</keyword>
<dbReference type="Proteomes" id="UP000593567">
    <property type="component" value="Unassembled WGS sequence"/>
</dbReference>
<evidence type="ECO:0000313" key="2">
    <source>
        <dbReference type="EMBL" id="KAF6036102.1"/>
    </source>
</evidence>
<feature type="chain" id="PRO_5029719102" evidence="1">
    <location>
        <begin position="21"/>
        <end position="162"/>
    </location>
</feature>
<comment type="caution">
    <text evidence="2">The sequence shown here is derived from an EMBL/GenBank/DDBJ whole genome shotgun (WGS) entry which is preliminary data.</text>
</comment>
<organism evidence="2 3">
    <name type="scientific">Bugula neritina</name>
    <name type="common">Brown bryozoan</name>
    <name type="synonym">Sertularia neritina</name>
    <dbReference type="NCBI Taxonomy" id="10212"/>
    <lineage>
        <taxon>Eukaryota</taxon>
        <taxon>Metazoa</taxon>
        <taxon>Spiralia</taxon>
        <taxon>Lophotrochozoa</taxon>
        <taxon>Bryozoa</taxon>
        <taxon>Gymnolaemata</taxon>
        <taxon>Cheilostomatida</taxon>
        <taxon>Flustrina</taxon>
        <taxon>Buguloidea</taxon>
        <taxon>Bugulidae</taxon>
        <taxon>Bugula</taxon>
    </lineage>
</organism>
<accession>A0A7J7KBT7</accession>
<dbReference type="AlphaFoldDB" id="A0A7J7KBT7"/>
<reference evidence="2" key="1">
    <citation type="submission" date="2020-06" db="EMBL/GenBank/DDBJ databases">
        <title>Draft genome of Bugula neritina, a colonial animal packing powerful symbionts and potential medicines.</title>
        <authorList>
            <person name="Rayko M."/>
        </authorList>
    </citation>
    <scope>NUCLEOTIDE SEQUENCE [LARGE SCALE GENOMIC DNA]</scope>
    <source>
        <strain evidence="2">Kwan_BN1</strain>
    </source>
</reference>
<proteinExistence type="predicted"/>
<gene>
    <name evidence="2" type="ORF">EB796_005601</name>
</gene>
<sequence>MCHWNVLLGFLLILSAAVRAVKWENRPHNAFEAAQYNVETRLDTTKRAAILKLTIGGWLESVLDPKILTDFDKCKLTKCPSHSEIYKIPGLLHTEHFFISGCLDLDDVFDTLDRDWFLLRNEQLICDMEGIKFFCDSDSSRFTSDPSGGFCTSKMYSLSLHV</sequence>
<feature type="signal peptide" evidence="1">
    <location>
        <begin position="1"/>
        <end position="20"/>
    </location>
</feature>
<evidence type="ECO:0000313" key="3">
    <source>
        <dbReference type="Proteomes" id="UP000593567"/>
    </source>
</evidence>
<name>A0A7J7KBT7_BUGNE</name>
<evidence type="ECO:0000256" key="1">
    <source>
        <dbReference type="SAM" id="SignalP"/>
    </source>
</evidence>